<dbReference type="Proteomes" id="UP000284202">
    <property type="component" value="Unassembled WGS sequence"/>
</dbReference>
<sequence>MTKPFSNDLREPAIAAMQAGESCRAVGARFSMAPSSVVKWTQRAARPGSVPQADCGYRKPVLEPHRDWLLDQVRRCPELTGERAAQALLAERGVGHGLVVPACGSSFKKRRWSPRSAPVCEAGLPTR</sequence>
<evidence type="ECO:0000313" key="2">
    <source>
        <dbReference type="Proteomes" id="UP000284202"/>
    </source>
</evidence>
<evidence type="ECO:0008006" key="3">
    <source>
        <dbReference type="Google" id="ProtNLM"/>
    </source>
</evidence>
<protein>
    <recommendedName>
        <fullName evidence="3">Transposase</fullName>
    </recommendedName>
</protein>
<reference evidence="2" key="1">
    <citation type="submission" date="2018-09" db="EMBL/GenBank/DDBJ databases">
        <title>Acidovorax cavernicola nov. sp. isolated from Gruta de las Maravillas (Aracena, Spain).</title>
        <authorList>
            <person name="Jurado V."/>
            <person name="Gutierrez-Patricio S."/>
            <person name="Gonzalez-Pimentel J.L."/>
            <person name="Miller A.Z."/>
            <person name="Laiz L."/>
            <person name="Saiz-Jimenez C."/>
        </authorList>
    </citation>
    <scope>NUCLEOTIDE SEQUENCE [LARGE SCALE GENOMIC DNA]</scope>
    <source>
        <strain evidence="2">1011MAR3C25</strain>
    </source>
</reference>
<accession>A0A418T403</accession>
<keyword evidence="2" id="KW-1185">Reference proteome</keyword>
<proteinExistence type="predicted"/>
<dbReference type="EMBL" id="QZCG01000002">
    <property type="protein sequence ID" value="RJE87941.1"/>
    <property type="molecule type" value="Genomic_DNA"/>
</dbReference>
<dbReference type="SUPFAM" id="SSF46689">
    <property type="entry name" value="Homeodomain-like"/>
    <property type="match status" value="1"/>
</dbReference>
<dbReference type="InterPro" id="IPR009057">
    <property type="entry name" value="Homeodomain-like_sf"/>
</dbReference>
<name>A0A418T403_9RHOB</name>
<dbReference type="AlphaFoldDB" id="A0A418T403"/>
<gene>
    <name evidence="1" type="ORF">D3P04_03185</name>
</gene>
<organism evidence="1 2">
    <name type="scientific">Paracoccus onubensis</name>
    <dbReference type="NCBI Taxonomy" id="1675788"/>
    <lineage>
        <taxon>Bacteria</taxon>
        <taxon>Pseudomonadati</taxon>
        <taxon>Pseudomonadota</taxon>
        <taxon>Alphaproteobacteria</taxon>
        <taxon>Rhodobacterales</taxon>
        <taxon>Paracoccaceae</taxon>
        <taxon>Paracoccus</taxon>
    </lineage>
</organism>
<evidence type="ECO:0000313" key="1">
    <source>
        <dbReference type="EMBL" id="RJE87941.1"/>
    </source>
</evidence>
<comment type="caution">
    <text evidence="1">The sequence shown here is derived from an EMBL/GenBank/DDBJ whole genome shotgun (WGS) entry which is preliminary data.</text>
</comment>